<gene>
    <name evidence="2" type="ORF">L0668_19350</name>
</gene>
<reference evidence="2 3" key="1">
    <citation type="submission" date="2022-01" db="EMBL/GenBank/DDBJ databases">
        <title>Paraglaciecola sp. G1-23.</title>
        <authorList>
            <person name="Jin M.S."/>
            <person name="Han D.M."/>
            <person name="Kim H.M."/>
            <person name="Jeon C.O."/>
        </authorList>
    </citation>
    <scope>NUCLEOTIDE SEQUENCE [LARGE SCALE GENOMIC DNA]</scope>
    <source>
        <strain evidence="2 3">G1-23</strain>
    </source>
</reference>
<comment type="caution">
    <text evidence="2">The sequence shown here is derived from an EMBL/GenBank/DDBJ whole genome shotgun (WGS) entry which is preliminary data.</text>
</comment>
<proteinExistence type="predicted"/>
<accession>A0ABS9DE41</accession>
<dbReference type="InterPro" id="IPR011622">
    <property type="entry name" value="7TMR_DISM_rcpt_extracell_dom2"/>
</dbReference>
<feature type="domain" description="7TM-DISM receptor extracellular" evidence="1">
    <location>
        <begin position="29"/>
        <end position="127"/>
    </location>
</feature>
<evidence type="ECO:0000259" key="1">
    <source>
        <dbReference type="Pfam" id="PF07696"/>
    </source>
</evidence>
<protein>
    <recommendedName>
        <fullName evidence="1">7TM-DISM receptor extracellular domain-containing protein</fullName>
    </recommendedName>
</protein>
<dbReference type="RefSeq" id="WP_235314375.1">
    <property type="nucleotide sequence ID" value="NZ_JAKGAS010000017.1"/>
</dbReference>
<dbReference type="Gene3D" id="2.60.40.2380">
    <property type="match status" value="1"/>
</dbReference>
<sequence length="143" mass="16459">MLIVLQPIVLWAQSDIQLISTDTSIRLSPQLKVFRESNLELTLDQIVDKKSEFTWQAAGKSNYGISKKGVWLHTSISNVTENKKWVIDVAFSQLEQVDIYLLENNQIIAHSNQGKKGESHQYRFPTLEVTLPYVMVKYSWTDC</sequence>
<evidence type="ECO:0000313" key="2">
    <source>
        <dbReference type="EMBL" id="MCF2950273.1"/>
    </source>
</evidence>
<dbReference type="Pfam" id="PF07696">
    <property type="entry name" value="7TMR-DISMED2"/>
    <property type="match status" value="1"/>
</dbReference>
<keyword evidence="3" id="KW-1185">Reference proteome</keyword>
<dbReference type="Proteomes" id="UP001521137">
    <property type="component" value="Unassembled WGS sequence"/>
</dbReference>
<dbReference type="EMBL" id="JAKGAS010000017">
    <property type="protein sequence ID" value="MCF2950273.1"/>
    <property type="molecule type" value="Genomic_DNA"/>
</dbReference>
<name>A0ABS9DE41_9ALTE</name>
<organism evidence="2 3">
    <name type="scientific">Paraglaciecola algarum</name>
    <dbReference type="NCBI Taxonomy" id="3050085"/>
    <lineage>
        <taxon>Bacteria</taxon>
        <taxon>Pseudomonadati</taxon>
        <taxon>Pseudomonadota</taxon>
        <taxon>Gammaproteobacteria</taxon>
        <taxon>Alteromonadales</taxon>
        <taxon>Alteromonadaceae</taxon>
        <taxon>Paraglaciecola</taxon>
    </lineage>
</organism>
<evidence type="ECO:0000313" key="3">
    <source>
        <dbReference type="Proteomes" id="UP001521137"/>
    </source>
</evidence>